<gene>
    <name evidence="2" type="ORF">HNQ99_001749</name>
</gene>
<name>A0A840HV51_9SPHN</name>
<feature type="region of interest" description="Disordered" evidence="1">
    <location>
        <begin position="1"/>
        <end position="25"/>
    </location>
</feature>
<evidence type="ECO:0000256" key="1">
    <source>
        <dbReference type="SAM" id="MobiDB-lite"/>
    </source>
</evidence>
<comment type="caution">
    <text evidence="2">The sequence shown here is derived from an EMBL/GenBank/DDBJ whole genome shotgun (WGS) entry which is preliminary data.</text>
</comment>
<evidence type="ECO:0000313" key="3">
    <source>
        <dbReference type="Proteomes" id="UP000575068"/>
    </source>
</evidence>
<dbReference type="AlphaFoldDB" id="A0A840HV51"/>
<evidence type="ECO:0000313" key="2">
    <source>
        <dbReference type="EMBL" id="MBB4641440.1"/>
    </source>
</evidence>
<protein>
    <submittedName>
        <fullName evidence="2">Uncharacterized protein</fullName>
    </submittedName>
</protein>
<keyword evidence="3" id="KW-1185">Reference proteome</keyword>
<dbReference type="EMBL" id="JACHOV010000006">
    <property type="protein sequence ID" value="MBB4641440.1"/>
    <property type="molecule type" value="Genomic_DNA"/>
</dbReference>
<reference evidence="2 3" key="1">
    <citation type="submission" date="2020-08" db="EMBL/GenBank/DDBJ databases">
        <title>Genomic Encyclopedia of Type Strains, Phase IV (KMG-IV): sequencing the most valuable type-strain genomes for metagenomic binning, comparative biology and taxonomic classification.</title>
        <authorList>
            <person name="Goeker M."/>
        </authorList>
    </citation>
    <scope>NUCLEOTIDE SEQUENCE [LARGE SCALE GENOMIC DNA]</scope>
    <source>
        <strain evidence="2 3">DSM 7465</strain>
    </source>
</reference>
<feature type="compositionally biased region" description="Basic and acidic residues" evidence="1">
    <location>
        <begin position="1"/>
        <end position="11"/>
    </location>
</feature>
<sequence length="25" mass="2808">MIDTDATDRHGVAPRHLFEQAIARS</sequence>
<proteinExistence type="predicted"/>
<accession>A0A840HV51</accession>
<organism evidence="2 3">
    <name type="scientific">Rhizorhapis suberifaciens</name>
    <name type="common">corky root of lettuce</name>
    <dbReference type="NCBI Taxonomy" id="13656"/>
    <lineage>
        <taxon>Bacteria</taxon>
        <taxon>Pseudomonadati</taxon>
        <taxon>Pseudomonadota</taxon>
        <taxon>Alphaproteobacteria</taxon>
        <taxon>Sphingomonadales</taxon>
        <taxon>Sphingomonadaceae</taxon>
        <taxon>Rhizorhapis</taxon>
    </lineage>
</organism>
<dbReference type="Proteomes" id="UP000575068">
    <property type="component" value="Unassembled WGS sequence"/>
</dbReference>